<evidence type="ECO:0000256" key="4">
    <source>
        <dbReference type="ARBA" id="ARBA00022692"/>
    </source>
</evidence>
<dbReference type="KEGG" id="pcea:J3359_00070"/>
<reference evidence="8 9" key="1">
    <citation type="submission" date="2021-03" db="EMBL/GenBank/DDBJ databases">
        <title>Complete genome of Polaribacter_sp.SM13.</title>
        <authorList>
            <person name="Jeong S.W."/>
            <person name="Bae J.W."/>
        </authorList>
    </citation>
    <scope>NUCLEOTIDE SEQUENCE [LARGE SCALE GENOMIC DNA]</scope>
    <source>
        <strain evidence="8 9">SM13</strain>
    </source>
</reference>
<evidence type="ECO:0000256" key="7">
    <source>
        <dbReference type="SAM" id="Phobius"/>
    </source>
</evidence>
<accession>A0A975CQ86</accession>
<feature type="transmembrane region" description="Helical" evidence="7">
    <location>
        <begin position="169"/>
        <end position="188"/>
    </location>
</feature>
<comment type="subcellular location">
    <subcellularLocation>
        <location evidence="1">Cell membrane</location>
        <topology evidence="1">Multi-pass membrane protein</topology>
    </subcellularLocation>
</comment>
<dbReference type="InterPro" id="IPR051327">
    <property type="entry name" value="MATE_MepA_subfamily"/>
</dbReference>
<dbReference type="EMBL" id="CP071869">
    <property type="protein sequence ID" value="QTE22715.1"/>
    <property type="molecule type" value="Genomic_DNA"/>
</dbReference>
<name>A0A975CQ86_9FLAO</name>
<dbReference type="AlphaFoldDB" id="A0A975CQ86"/>
<sequence>MKKNPDFINDNLWKLLLRLSVPSILGMMVISINGLVDIFYTSYFIGTEAFTGISMLFPLMLVVTSVTVFVAVGSASVLSRVIGANQVEVQSKIIPNMIALSLIGAAMVTIPGFIFSKEIVSVLGVSGALFTYALEYYKIYILGALFSIYGLSANGLIRAEGKIRHAMQFTLISVILNIVFTPLFIGVLRMGVAGAAWSSIAAMFIYSLLTSLYFIRGKATFHTGRFQIRLEYKILKNVLSIGFSAFSIQLSNLFRQFLLFRLVVLYGTFEAMAFFNAVFRLFTFLAIPLLGLYQSMQPVIGINYGANKQDRCLKGVSIYRLAGIVLGTAIIIPILVFPETIINIMLPNKTFNEAEIFNVRMIMSILLVIPISSSSIILFQSIGKAKLATLLPVGRQLFLFVPIVLALTRYFGIEGIYYSLVLENVLYAFVLWIISEKTLQRIAVRAGL</sequence>
<evidence type="ECO:0000256" key="6">
    <source>
        <dbReference type="ARBA" id="ARBA00023136"/>
    </source>
</evidence>
<feature type="transmembrane region" description="Helical" evidence="7">
    <location>
        <begin position="93"/>
        <end position="116"/>
    </location>
</feature>
<proteinExistence type="predicted"/>
<evidence type="ECO:0000256" key="1">
    <source>
        <dbReference type="ARBA" id="ARBA00004651"/>
    </source>
</evidence>
<dbReference type="GO" id="GO:0005886">
    <property type="term" value="C:plasma membrane"/>
    <property type="evidence" value="ECO:0007669"/>
    <property type="project" value="UniProtKB-SubCell"/>
</dbReference>
<keyword evidence="4 7" id="KW-0812">Transmembrane</keyword>
<evidence type="ECO:0000313" key="8">
    <source>
        <dbReference type="EMBL" id="QTE22715.1"/>
    </source>
</evidence>
<evidence type="ECO:0000256" key="3">
    <source>
        <dbReference type="ARBA" id="ARBA00022475"/>
    </source>
</evidence>
<feature type="transmembrane region" description="Helical" evidence="7">
    <location>
        <begin position="136"/>
        <end position="157"/>
    </location>
</feature>
<gene>
    <name evidence="8" type="ORF">J3359_00070</name>
</gene>
<feature type="transmembrane region" description="Helical" evidence="7">
    <location>
        <begin position="12"/>
        <end position="36"/>
    </location>
</feature>
<feature type="transmembrane region" description="Helical" evidence="7">
    <location>
        <begin position="357"/>
        <end position="378"/>
    </location>
</feature>
<feature type="transmembrane region" description="Helical" evidence="7">
    <location>
        <begin position="194"/>
        <end position="214"/>
    </location>
</feature>
<dbReference type="Proteomes" id="UP000663920">
    <property type="component" value="Chromosome"/>
</dbReference>
<feature type="transmembrane region" description="Helical" evidence="7">
    <location>
        <begin position="318"/>
        <end position="337"/>
    </location>
</feature>
<dbReference type="PIRSF" id="PIRSF006603">
    <property type="entry name" value="DinF"/>
    <property type="match status" value="1"/>
</dbReference>
<dbReference type="GO" id="GO:0015297">
    <property type="term" value="F:antiporter activity"/>
    <property type="evidence" value="ECO:0007669"/>
    <property type="project" value="InterPro"/>
</dbReference>
<dbReference type="InterPro" id="IPR048279">
    <property type="entry name" value="MdtK-like"/>
</dbReference>
<dbReference type="GO" id="GO:0042910">
    <property type="term" value="F:xenobiotic transmembrane transporter activity"/>
    <property type="evidence" value="ECO:0007669"/>
    <property type="project" value="InterPro"/>
</dbReference>
<keyword evidence="5 7" id="KW-1133">Transmembrane helix</keyword>
<dbReference type="PANTHER" id="PTHR43823">
    <property type="entry name" value="SPORULATION PROTEIN YKVU"/>
    <property type="match status" value="1"/>
</dbReference>
<keyword evidence="6 7" id="KW-0472">Membrane</keyword>
<evidence type="ECO:0000256" key="2">
    <source>
        <dbReference type="ARBA" id="ARBA00022448"/>
    </source>
</evidence>
<feature type="transmembrane region" description="Helical" evidence="7">
    <location>
        <begin position="56"/>
        <end position="81"/>
    </location>
</feature>
<feature type="transmembrane region" description="Helical" evidence="7">
    <location>
        <begin position="390"/>
        <end position="410"/>
    </location>
</feature>
<organism evidence="8 9">
    <name type="scientific">Polaribacter cellanae</name>
    <dbReference type="NCBI Taxonomy" id="2818493"/>
    <lineage>
        <taxon>Bacteria</taxon>
        <taxon>Pseudomonadati</taxon>
        <taxon>Bacteroidota</taxon>
        <taxon>Flavobacteriia</taxon>
        <taxon>Flavobacteriales</taxon>
        <taxon>Flavobacteriaceae</taxon>
    </lineage>
</organism>
<dbReference type="RefSeq" id="WP_208078635.1">
    <property type="nucleotide sequence ID" value="NZ_CP071869.1"/>
</dbReference>
<keyword evidence="2" id="KW-0813">Transport</keyword>
<dbReference type="PANTHER" id="PTHR43823:SF3">
    <property type="entry name" value="MULTIDRUG EXPORT PROTEIN MEPA"/>
    <property type="match status" value="1"/>
</dbReference>
<dbReference type="InterPro" id="IPR002528">
    <property type="entry name" value="MATE_fam"/>
</dbReference>
<keyword evidence="3" id="KW-1003">Cell membrane</keyword>
<evidence type="ECO:0000313" key="9">
    <source>
        <dbReference type="Proteomes" id="UP000663920"/>
    </source>
</evidence>
<protein>
    <submittedName>
        <fullName evidence="8">Polysaccharide biosynthesis C-terminal domain-containing protein</fullName>
    </submittedName>
</protein>
<keyword evidence="9" id="KW-1185">Reference proteome</keyword>
<feature type="transmembrane region" description="Helical" evidence="7">
    <location>
        <begin position="416"/>
        <end position="435"/>
    </location>
</feature>
<evidence type="ECO:0000256" key="5">
    <source>
        <dbReference type="ARBA" id="ARBA00022989"/>
    </source>
</evidence>
<dbReference type="Pfam" id="PF01554">
    <property type="entry name" value="MatE"/>
    <property type="match status" value="2"/>
</dbReference>